<dbReference type="RefSeq" id="WP_171683632.1">
    <property type="nucleotide sequence ID" value="NZ_WHNZ01000022.1"/>
</dbReference>
<name>A0ABX1ZPK5_9BACL</name>
<feature type="transmembrane region" description="Helical" evidence="1">
    <location>
        <begin position="187"/>
        <end position="209"/>
    </location>
</feature>
<proteinExistence type="predicted"/>
<evidence type="ECO:0000313" key="3">
    <source>
        <dbReference type="Proteomes" id="UP000618579"/>
    </source>
</evidence>
<feature type="transmembrane region" description="Helical" evidence="1">
    <location>
        <begin position="82"/>
        <end position="110"/>
    </location>
</feature>
<accession>A0ABX1ZPK5</accession>
<feature type="transmembrane region" description="Helical" evidence="1">
    <location>
        <begin position="15"/>
        <end position="36"/>
    </location>
</feature>
<dbReference type="EMBL" id="WHNZ01000022">
    <property type="protein sequence ID" value="NOV00813.1"/>
    <property type="molecule type" value="Genomic_DNA"/>
</dbReference>
<dbReference type="Proteomes" id="UP000618579">
    <property type="component" value="Unassembled WGS sequence"/>
</dbReference>
<organism evidence="2 3">
    <name type="scientific">Paenibacillus planticolens</name>
    <dbReference type="NCBI Taxonomy" id="2654976"/>
    <lineage>
        <taxon>Bacteria</taxon>
        <taxon>Bacillati</taxon>
        <taxon>Bacillota</taxon>
        <taxon>Bacilli</taxon>
        <taxon>Bacillales</taxon>
        <taxon>Paenibacillaceae</taxon>
        <taxon>Paenibacillus</taxon>
    </lineage>
</organism>
<keyword evidence="1" id="KW-0812">Transmembrane</keyword>
<feature type="transmembrane region" description="Helical" evidence="1">
    <location>
        <begin position="307"/>
        <end position="327"/>
    </location>
</feature>
<keyword evidence="1" id="KW-0472">Membrane</keyword>
<reference evidence="2 3" key="1">
    <citation type="submission" date="2019-10" db="EMBL/GenBank/DDBJ databases">
        <title>Description of Paenibacillus pedi sp. nov.</title>
        <authorList>
            <person name="Carlier A."/>
            <person name="Qi S."/>
        </authorList>
    </citation>
    <scope>NUCLEOTIDE SEQUENCE [LARGE SCALE GENOMIC DNA]</scope>
    <source>
        <strain evidence="2 3">LMG 31457</strain>
    </source>
</reference>
<feature type="transmembrane region" description="Helical" evidence="1">
    <location>
        <begin position="130"/>
        <end position="149"/>
    </location>
</feature>
<feature type="transmembrane region" description="Helical" evidence="1">
    <location>
        <begin position="347"/>
        <end position="366"/>
    </location>
</feature>
<keyword evidence="1" id="KW-1133">Transmembrane helix</keyword>
<comment type="caution">
    <text evidence="2">The sequence shown here is derived from an EMBL/GenBank/DDBJ whole genome shotgun (WGS) entry which is preliminary data.</text>
</comment>
<sequence>MTASTTNRTISWKQLISFFLPLGLSATLVTLSHVIINSTLARADNPEVVIASYALPLSLLGLTEKPVVLLRQACSALVRDRISFRAMAAVSSYVFACIILIGLIICYTPVGEWVFLYFFGVERELLDTTLSVYRILMYVSIFSGLRCLFHGIIIFNMRTKWLTIGMGVRIVAMYLLSLYFITTDNVSSGRVGAIIFLLGMVIEALVAVWEGSSLLKKVIPEKAPGHPIETKKQIFSFYKPLLYSSVIAVIIGPAINAVLGKTTQIHLAISSFAIAGSLTQLVLSFFSYIHQIVLNFYRKDATSVLRFVLILSFIPGTLIAILAYTPLGPWFMFHVMGVNSELMHASLRAMRIFMIMTFVFPWLDYMNGIIMLRGQTKIMVFSQSANAIVTVLTLFMAIWTVPGWNGMIGALAQSIGMLAELLVVVYVLKRTSEVRQPSLSSKNL</sequence>
<evidence type="ECO:0000256" key="1">
    <source>
        <dbReference type="SAM" id="Phobius"/>
    </source>
</evidence>
<feature type="transmembrane region" description="Helical" evidence="1">
    <location>
        <begin position="407"/>
        <end position="428"/>
    </location>
</feature>
<feature type="transmembrane region" description="Helical" evidence="1">
    <location>
        <begin position="241"/>
        <end position="259"/>
    </location>
</feature>
<protein>
    <submittedName>
        <fullName evidence="2">Multi antimicrobial extrusion protein MatE</fullName>
    </submittedName>
</protein>
<feature type="transmembrane region" description="Helical" evidence="1">
    <location>
        <begin position="378"/>
        <end position="401"/>
    </location>
</feature>
<feature type="transmembrane region" description="Helical" evidence="1">
    <location>
        <begin position="265"/>
        <end position="286"/>
    </location>
</feature>
<keyword evidence="3" id="KW-1185">Reference proteome</keyword>
<gene>
    <name evidence="2" type="ORF">GC097_12390</name>
</gene>
<feature type="transmembrane region" description="Helical" evidence="1">
    <location>
        <begin position="161"/>
        <end position="181"/>
    </location>
</feature>
<evidence type="ECO:0000313" key="2">
    <source>
        <dbReference type="EMBL" id="NOV00813.1"/>
    </source>
</evidence>